<evidence type="ECO:0000313" key="2">
    <source>
        <dbReference type="Proteomes" id="UP000004896"/>
    </source>
</evidence>
<comment type="caution">
    <text evidence="1">The sequence shown here is derived from an EMBL/GenBank/DDBJ whole genome shotgun (WGS) entry which is preliminary data.</text>
</comment>
<protein>
    <submittedName>
        <fullName evidence="1">Uncharacterized protein</fullName>
    </submittedName>
</protein>
<dbReference type="EMBL" id="AEKO01000007">
    <property type="protein sequence ID" value="EFQ59593.1"/>
    <property type="molecule type" value="Genomic_DNA"/>
</dbReference>
<accession>E3CRR2</accession>
<dbReference type="Proteomes" id="UP000004896">
    <property type="component" value="Unassembled WGS sequence"/>
</dbReference>
<reference evidence="1 2" key="1">
    <citation type="submission" date="2010-10" db="EMBL/GenBank/DDBJ databases">
        <authorList>
            <person name="Durkin A.S."/>
            <person name="Madupu R."/>
            <person name="Torralba M."/>
            <person name="Gillis M."/>
            <person name="Methe B."/>
            <person name="Sutton G."/>
            <person name="Nelson K.E."/>
        </authorList>
    </citation>
    <scope>NUCLEOTIDE SEQUENCE [LARGE SCALE GENOMIC DNA]</scope>
    <source>
        <strain evidence="1 2">F0396</strain>
    </source>
</reference>
<sequence length="55" mass="6423">MTVGEWEKLYLTLGANFTLVIIDIPEYLCRRNNSKFPKTTDYMADVLNNILVKKK</sequence>
<evidence type="ECO:0000313" key="1">
    <source>
        <dbReference type="EMBL" id="EFQ59593.1"/>
    </source>
</evidence>
<organism evidence="1 2">
    <name type="scientific">Streptococcus vestibularis F0396</name>
    <dbReference type="NCBI Taxonomy" id="904306"/>
    <lineage>
        <taxon>Bacteria</taxon>
        <taxon>Bacillati</taxon>
        <taxon>Bacillota</taxon>
        <taxon>Bacilli</taxon>
        <taxon>Lactobacillales</taxon>
        <taxon>Streptococcaceae</taxon>
        <taxon>Streptococcus</taxon>
    </lineage>
</organism>
<gene>
    <name evidence="1" type="ORF">HMPREF9192_0985</name>
</gene>
<proteinExistence type="predicted"/>
<name>E3CRR2_STRVE</name>
<dbReference type="AlphaFoldDB" id="E3CRR2"/>